<dbReference type="KEGG" id="cdep:91085447"/>
<dbReference type="CDD" id="cd09865">
    <property type="entry name" value="PIN_ScUtp23p-like"/>
    <property type="match status" value="1"/>
</dbReference>
<reference evidence="10" key="1">
    <citation type="submission" date="2016-06" db="EMBL/GenBank/DDBJ databases">
        <authorList>
            <person name="Cuomo C."/>
            <person name="Litvintseva A."/>
            <person name="Heitman J."/>
            <person name="Chen Y."/>
            <person name="Sun S."/>
            <person name="Springer D."/>
            <person name="Dromer F."/>
            <person name="Young S."/>
            <person name="Zeng Q."/>
            <person name="Chapman S."/>
            <person name="Gujja S."/>
            <person name="Saif S."/>
            <person name="Birren B."/>
        </authorList>
    </citation>
    <scope>NUCLEOTIDE SEQUENCE</scope>
    <source>
        <strain evidence="10">CBS 7841</strain>
    </source>
</reference>
<keyword evidence="11" id="KW-1185">Reference proteome</keyword>
<dbReference type="VEuPathDB" id="FungiDB:L203_06598"/>
<protein>
    <recommendedName>
        <fullName evidence="7">U three protein 23</fullName>
    </recommendedName>
</protein>
<dbReference type="SUPFAM" id="SSF88723">
    <property type="entry name" value="PIN domain-like"/>
    <property type="match status" value="1"/>
</dbReference>
<evidence type="ECO:0000313" key="11">
    <source>
        <dbReference type="Proteomes" id="UP000094043"/>
    </source>
</evidence>
<evidence type="ECO:0000256" key="1">
    <source>
        <dbReference type="ARBA" id="ARBA00004604"/>
    </source>
</evidence>
<evidence type="ECO:0000256" key="4">
    <source>
        <dbReference type="ARBA" id="ARBA00023242"/>
    </source>
</evidence>
<evidence type="ECO:0000256" key="5">
    <source>
        <dbReference type="ARBA" id="ARBA00037300"/>
    </source>
</evidence>
<dbReference type="GeneID" id="91085447"/>
<dbReference type="FunFam" id="3.40.50.1010:FF:000006">
    <property type="entry name" value="rRNA-processing protein UTP23 homolog"/>
    <property type="match status" value="1"/>
</dbReference>
<sequence length="294" mass="33146">MRQKRAKLYKRAMATYINTFAFRQPFQILVSQDVLLEGAKSGTDMPKQFVTIVQGECKPMITQCCIEALYKLGKSVQKTINLAKSFERRKCNHRTTLEPDACLKDVIGSQNKHNYILAAQSISLIHSLQNIPGLPIIHYNPRGVLVLSPPSVATVREKLKKEEERRLENKVILDNVVDGANVFGVNGPMPMTRERNARKVKAPNPLSVKKKKHLPAQELKEDNKKRSRANDEDDVGEGDDMKGESKRKRRRKKKSSVAEAIMELNVSDTARMSTAIGENSGEDRLNNKFDPPVI</sequence>
<organism evidence="10 11">
    <name type="scientific">Cryptococcus depauperatus CBS 7841</name>
    <dbReference type="NCBI Taxonomy" id="1295531"/>
    <lineage>
        <taxon>Eukaryota</taxon>
        <taxon>Fungi</taxon>
        <taxon>Dikarya</taxon>
        <taxon>Basidiomycota</taxon>
        <taxon>Agaricomycotina</taxon>
        <taxon>Tremellomycetes</taxon>
        <taxon>Tremellales</taxon>
        <taxon>Cryptococcaceae</taxon>
        <taxon>Cryptococcus</taxon>
    </lineage>
</organism>
<reference evidence="10" key="3">
    <citation type="submission" date="2024-01" db="EMBL/GenBank/DDBJ databases">
        <authorList>
            <person name="Coelho M.A."/>
            <person name="David-Palma M."/>
            <person name="Shea T."/>
            <person name="Sun S."/>
            <person name="Cuomo C.A."/>
            <person name="Heitman J."/>
        </authorList>
    </citation>
    <scope>NUCLEOTIDE SEQUENCE</scope>
    <source>
        <strain evidence="10">CBS 7841</strain>
    </source>
</reference>
<dbReference type="Pfam" id="PF24779">
    <property type="entry name" value="UTP23_sensor"/>
    <property type="match status" value="1"/>
</dbReference>
<dbReference type="PANTHER" id="PTHR12416">
    <property type="entry name" value="RRNA-PROCESSING PROTEIN UTP23 HOMOLOG"/>
    <property type="match status" value="1"/>
</dbReference>
<dbReference type="GO" id="GO:0032040">
    <property type="term" value="C:small-subunit processome"/>
    <property type="evidence" value="ECO:0007669"/>
    <property type="project" value="InterPro"/>
</dbReference>
<feature type="compositionally biased region" description="Basic residues" evidence="8">
    <location>
        <begin position="245"/>
        <end position="255"/>
    </location>
</feature>
<evidence type="ECO:0000256" key="3">
    <source>
        <dbReference type="ARBA" id="ARBA00022552"/>
    </source>
</evidence>
<evidence type="ECO:0000259" key="9">
    <source>
        <dbReference type="Pfam" id="PF24779"/>
    </source>
</evidence>
<evidence type="ECO:0000256" key="6">
    <source>
        <dbReference type="ARBA" id="ARBA00038503"/>
    </source>
</evidence>
<keyword evidence="4" id="KW-0539">Nucleus</keyword>
<accession>A0A1E3HFM0</accession>
<keyword evidence="2" id="KW-0690">Ribosome biogenesis</keyword>
<comment type="function">
    <text evidence="5">Involved in rRNA-processing and ribosome biogenesis.</text>
</comment>
<dbReference type="AlphaFoldDB" id="A0A1E3HFM0"/>
<evidence type="ECO:0000313" key="10">
    <source>
        <dbReference type="EMBL" id="WVN86075.1"/>
    </source>
</evidence>
<evidence type="ECO:0000256" key="7">
    <source>
        <dbReference type="ARBA" id="ARBA00076388"/>
    </source>
</evidence>
<comment type="similarity">
    <text evidence="6">Belongs to the UTP23/FCF1 family. UTP23 subfamily.</text>
</comment>
<evidence type="ECO:0000256" key="2">
    <source>
        <dbReference type="ARBA" id="ARBA00022517"/>
    </source>
</evidence>
<dbReference type="Proteomes" id="UP000094043">
    <property type="component" value="Chromosome 1"/>
</dbReference>
<feature type="region of interest" description="Disordered" evidence="8">
    <location>
        <begin position="183"/>
        <end position="294"/>
    </location>
</feature>
<feature type="domain" description="UTP23 sensor motif region" evidence="9">
    <location>
        <begin position="198"/>
        <end position="213"/>
    </location>
</feature>
<dbReference type="OrthoDB" id="25675at2759"/>
<proteinExistence type="inferred from homology"/>
<evidence type="ECO:0000256" key="8">
    <source>
        <dbReference type="SAM" id="MobiDB-lite"/>
    </source>
</evidence>
<dbReference type="InterPro" id="IPR029060">
    <property type="entry name" value="PIN-like_dom_sf"/>
</dbReference>
<dbReference type="GO" id="GO:0006364">
    <property type="term" value="P:rRNA processing"/>
    <property type="evidence" value="ECO:0007669"/>
    <property type="project" value="UniProtKB-KW"/>
</dbReference>
<reference evidence="10" key="2">
    <citation type="journal article" date="2022" name="Elife">
        <title>Obligate sexual reproduction of a homothallic fungus closely related to the Cryptococcus pathogenic species complex.</title>
        <authorList>
            <person name="Passer A.R."/>
            <person name="Clancey S.A."/>
            <person name="Shea T."/>
            <person name="David-Palma M."/>
            <person name="Averette A.F."/>
            <person name="Boekhout T."/>
            <person name="Porcel B.M."/>
            <person name="Nowrousian M."/>
            <person name="Cuomo C.A."/>
            <person name="Sun S."/>
            <person name="Heitman J."/>
            <person name="Coelho M.A."/>
        </authorList>
    </citation>
    <scope>NUCLEOTIDE SEQUENCE</scope>
    <source>
        <strain evidence="10">CBS 7841</strain>
    </source>
</reference>
<gene>
    <name evidence="10" type="ORF">L203_101233</name>
</gene>
<name>A0A1E3HFM0_9TREE</name>
<comment type="subcellular location">
    <subcellularLocation>
        <location evidence="1">Nucleus</location>
        <location evidence="1">Nucleolus</location>
    </subcellularLocation>
</comment>
<dbReference type="Pfam" id="PF04900">
    <property type="entry name" value="Fcf1"/>
    <property type="match status" value="1"/>
</dbReference>
<dbReference type="RefSeq" id="XP_066066775.1">
    <property type="nucleotide sequence ID" value="XM_066210678.1"/>
</dbReference>
<dbReference type="InterPro" id="IPR006984">
    <property type="entry name" value="Fcf1/UTP23"/>
</dbReference>
<feature type="compositionally biased region" description="Basic and acidic residues" evidence="8">
    <location>
        <begin position="218"/>
        <end position="230"/>
    </location>
</feature>
<dbReference type="InterPro" id="IPR057776">
    <property type="entry name" value="UTP23_sensor"/>
</dbReference>
<dbReference type="Gene3D" id="3.40.50.1010">
    <property type="entry name" value="5'-nuclease"/>
    <property type="match status" value="1"/>
</dbReference>
<keyword evidence="3" id="KW-0698">rRNA processing</keyword>
<dbReference type="EMBL" id="CP143784">
    <property type="protein sequence ID" value="WVN86075.1"/>
    <property type="molecule type" value="Genomic_DNA"/>
</dbReference>